<protein>
    <submittedName>
        <fullName evidence="1">Uncharacterized protein</fullName>
    </submittedName>
</protein>
<gene>
    <name evidence="1" type="primary">6</name>
    <name evidence="1" type="ORF">000TH010_6</name>
</gene>
<dbReference type="RefSeq" id="YP_010644317.1">
    <property type="nucleotide sequence ID" value="NC_070624.1"/>
</dbReference>
<evidence type="ECO:0000313" key="2">
    <source>
        <dbReference type="Proteomes" id="UP000325623"/>
    </source>
</evidence>
<evidence type="ECO:0000313" key="1">
    <source>
        <dbReference type="EMBL" id="QFR56219.1"/>
    </source>
</evidence>
<dbReference type="EMBL" id="MN176219">
    <property type="protein sequence ID" value="QFR56219.1"/>
    <property type="molecule type" value="Genomic_DNA"/>
</dbReference>
<sequence length="90" mass="10233">MRPNDWRKKKIQVNANVQPLTPDALDCLRVVLEKAEKGQYTSFVFAATLTEEPNNDFIDVYFANVGIKEVSMLTAESILAVNEKLEEDEE</sequence>
<organism evidence="1 2">
    <name type="scientific">Bacillus phage 000TH010</name>
    <dbReference type="NCBI Taxonomy" id="2601652"/>
    <lineage>
        <taxon>Viruses</taxon>
        <taxon>Duplodnaviria</taxon>
        <taxon>Heunggongvirae</taxon>
        <taxon>Uroviricota</taxon>
        <taxon>Caudoviricetes</taxon>
        <taxon>Trautnerviridae</taxon>
        <taxon>Polsinellivirinae</taxon>
        <taxon>Rivavirus</taxon>
        <taxon>Rivavirus rv000TH010</taxon>
    </lineage>
</organism>
<accession>A0A5P8PHS7</accession>
<dbReference type="KEGG" id="vg:77850541"/>
<dbReference type="Proteomes" id="UP000325623">
    <property type="component" value="Segment"/>
</dbReference>
<reference evidence="1 2" key="1">
    <citation type="submission" date="2019-07" db="EMBL/GenBank/DDBJ databases">
        <authorList>
            <person name="Tomko B.E."/>
            <person name="Krukonis G.P."/>
            <person name="Delesalle V.A."/>
        </authorList>
    </citation>
    <scope>NUCLEOTIDE SEQUENCE [LARGE SCALE GENOMIC DNA]</scope>
</reference>
<dbReference type="GeneID" id="77850541"/>
<proteinExistence type="predicted"/>
<name>A0A5P8PHS7_9CAUD</name>
<keyword evidence="2" id="KW-1185">Reference proteome</keyword>